<evidence type="ECO:0000313" key="1">
    <source>
        <dbReference type="EMBL" id="JAH08529.1"/>
    </source>
</evidence>
<accession>A0A0E9PVJ8</accession>
<proteinExistence type="predicted"/>
<dbReference type="AlphaFoldDB" id="A0A0E9PVJ8"/>
<sequence length="47" mass="5183">MVLKVLVGPGLSSCLKITKSRSLFAIYICIKAQIKNKVLESRFTLAT</sequence>
<dbReference type="EMBL" id="GBXM01100048">
    <property type="protein sequence ID" value="JAH08529.1"/>
    <property type="molecule type" value="Transcribed_RNA"/>
</dbReference>
<name>A0A0E9PVJ8_ANGAN</name>
<protein>
    <submittedName>
        <fullName evidence="1">Uncharacterized protein</fullName>
    </submittedName>
</protein>
<reference evidence="1" key="2">
    <citation type="journal article" date="2015" name="Fish Shellfish Immunol.">
        <title>Early steps in the European eel (Anguilla anguilla)-Vibrio vulnificus interaction in the gills: Role of the RtxA13 toxin.</title>
        <authorList>
            <person name="Callol A."/>
            <person name="Pajuelo D."/>
            <person name="Ebbesson L."/>
            <person name="Teles M."/>
            <person name="MacKenzie S."/>
            <person name="Amaro C."/>
        </authorList>
    </citation>
    <scope>NUCLEOTIDE SEQUENCE</scope>
</reference>
<organism evidence="1">
    <name type="scientific">Anguilla anguilla</name>
    <name type="common">European freshwater eel</name>
    <name type="synonym">Muraena anguilla</name>
    <dbReference type="NCBI Taxonomy" id="7936"/>
    <lineage>
        <taxon>Eukaryota</taxon>
        <taxon>Metazoa</taxon>
        <taxon>Chordata</taxon>
        <taxon>Craniata</taxon>
        <taxon>Vertebrata</taxon>
        <taxon>Euteleostomi</taxon>
        <taxon>Actinopterygii</taxon>
        <taxon>Neopterygii</taxon>
        <taxon>Teleostei</taxon>
        <taxon>Anguilliformes</taxon>
        <taxon>Anguillidae</taxon>
        <taxon>Anguilla</taxon>
    </lineage>
</organism>
<reference evidence="1" key="1">
    <citation type="submission" date="2014-11" db="EMBL/GenBank/DDBJ databases">
        <authorList>
            <person name="Amaro Gonzalez C."/>
        </authorList>
    </citation>
    <scope>NUCLEOTIDE SEQUENCE</scope>
</reference>